<comment type="cofactor">
    <cofactor evidence="1">
        <name>pyrroloquinoline quinone</name>
        <dbReference type="ChEBI" id="CHEBI:58442"/>
    </cofactor>
</comment>
<dbReference type="eggNOG" id="COG2010">
    <property type="taxonomic scope" value="Bacteria"/>
</dbReference>
<dbReference type="EMBL" id="DS999411">
    <property type="protein sequence ID" value="EED35103.1"/>
    <property type="molecule type" value="Genomic_DNA"/>
</dbReference>
<dbReference type="SUPFAM" id="SSF46626">
    <property type="entry name" value="Cytochrome c"/>
    <property type="match status" value="1"/>
</dbReference>
<dbReference type="Gene3D" id="1.10.760.10">
    <property type="entry name" value="Cytochrome c-like domain"/>
    <property type="match status" value="1"/>
</dbReference>
<dbReference type="PANTHER" id="PTHR32303:SF10">
    <property type="entry name" value="OUTER MEMBRANE PROTEIN ASSEMBLY FACTOR BAMB"/>
    <property type="match status" value="1"/>
</dbReference>
<dbReference type="AlphaFoldDB" id="B8KW87"/>
<gene>
    <name evidence="10" type="primary">pvaA_1</name>
    <name evidence="10" type="ORF">NOR51B_1046</name>
</gene>
<name>B8KW87_9GAMM</name>
<dbReference type="STRING" id="565045.NOR51B_1046"/>
<dbReference type="EC" id="1.1.2.6" evidence="10"/>
<feature type="domain" description="Cytochrome c" evidence="9">
    <location>
        <begin position="19"/>
        <end position="89"/>
    </location>
</feature>
<evidence type="ECO:0000256" key="4">
    <source>
        <dbReference type="ARBA" id="ARBA00022723"/>
    </source>
</evidence>
<dbReference type="PANTHER" id="PTHR32303">
    <property type="entry name" value="QUINOPROTEIN ALCOHOL DEHYDROGENASE (CYTOCHROME C)"/>
    <property type="match status" value="1"/>
</dbReference>
<dbReference type="GO" id="GO:0046872">
    <property type="term" value="F:metal ion binding"/>
    <property type="evidence" value="ECO:0007669"/>
    <property type="project" value="UniProtKB-KW"/>
</dbReference>
<dbReference type="PROSITE" id="PS51007">
    <property type="entry name" value="CYTC"/>
    <property type="match status" value="1"/>
</dbReference>
<dbReference type="Proteomes" id="UP000004699">
    <property type="component" value="Unassembled WGS sequence"/>
</dbReference>
<dbReference type="InterPro" id="IPR009056">
    <property type="entry name" value="Cyt_c-like_dom"/>
</dbReference>
<dbReference type="InterPro" id="IPR036909">
    <property type="entry name" value="Cyt_c-like_dom_sf"/>
</dbReference>
<keyword evidence="5" id="KW-0732">Signal</keyword>
<evidence type="ECO:0000313" key="11">
    <source>
        <dbReference type="Proteomes" id="UP000004699"/>
    </source>
</evidence>
<dbReference type="SUPFAM" id="SSF50998">
    <property type="entry name" value="Quinoprotein alcohol dehydrogenase-like"/>
    <property type="match status" value="2"/>
</dbReference>
<keyword evidence="6 10" id="KW-0560">Oxidoreductase</keyword>
<dbReference type="SMART" id="SM00564">
    <property type="entry name" value="PQQ"/>
    <property type="match status" value="6"/>
</dbReference>
<dbReference type="InterPro" id="IPR015943">
    <property type="entry name" value="WD40/YVTN_repeat-like_dom_sf"/>
</dbReference>
<dbReference type="Pfam" id="PF13442">
    <property type="entry name" value="Cytochrome_CBB3"/>
    <property type="match status" value="1"/>
</dbReference>
<dbReference type="InterPro" id="IPR018391">
    <property type="entry name" value="PQQ_b-propeller_rpt"/>
</dbReference>
<dbReference type="InterPro" id="IPR011047">
    <property type="entry name" value="Quinoprotein_ADH-like_sf"/>
</dbReference>
<evidence type="ECO:0000256" key="7">
    <source>
        <dbReference type="ARBA" id="ARBA00023004"/>
    </source>
</evidence>
<evidence type="ECO:0000259" key="9">
    <source>
        <dbReference type="PROSITE" id="PS51007"/>
    </source>
</evidence>
<dbReference type="GO" id="GO:0020037">
    <property type="term" value="F:heme binding"/>
    <property type="evidence" value="ECO:0007669"/>
    <property type="project" value="InterPro"/>
</dbReference>
<dbReference type="Gene3D" id="2.140.10.10">
    <property type="entry name" value="Quinoprotein alcohol dehydrogenase-like superfamily"/>
    <property type="match status" value="1"/>
</dbReference>
<evidence type="ECO:0000256" key="8">
    <source>
        <dbReference type="PROSITE-ProRule" id="PRU00433"/>
    </source>
</evidence>
<dbReference type="HOGENOM" id="CLU_020613_0_0_6"/>
<evidence type="ECO:0000256" key="3">
    <source>
        <dbReference type="ARBA" id="ARBA00022617"/>
    </source>
</evidence>
<dbReference type="Pfam" id="PF01011">
    <property type="entry name" value="PQQ"/>
    <property type="match status" value="1"/>
</dbReference>
<evidence type="ECO:0000313" key="10">
    <source>
        <dbReference type="EMBL" id="EED35103.1"/>
    </source>
</evidence>
<evidence type="ECO:0000256" key="6">
    <source>
        <dbReference type="ARBA" id="ARBA00023002"/>
    </source>
</evidence>
<organism evidence="10 11">
    <name type="scientific">Luminiphilus syltensis NOR5-1B</name>
    <dbReference type="NCBI Taxonomy" id="565045"/>
    <lineage>
        <taxon>Bacteria</taxon>
        <taxon>Pseudomonadati</taxon>
        <taxon>Pseudomonadota</taxon>
        <taxon>Gammaproteobacteria</taxon>
        <taxon>Cellvibrionales</taxon>
        <taxon>Halieaceae</taxon>
        <taxon>Luminiphilus</taxon>
    </lineage>
</organism>
<keyword evidence="7 8" id="KW-0408">Iron</keyword>
<proteinExistence type="inferred from homology"/>
<keyword evidence="3 8" id="KW-0349">Heme</keyword>
<dbReference type="eggNOG" id="COG1520">
    <property type="taxonomic scope" value="Bacteria"/>
</dbReference>
<dbReference type="Gene3D" id="2.130.10.10">
    <property type="entry name" value="YVTN repeat-like/Quinoprotein amine dehydrogenase"/>
    <property type="match status" value="1"/>
</dbReference>
<dbReference type="InterPro" id="IPR002372">
    <property type="entry name" value="PQQ_rpt_dom"/>
</dbReference>
<keyword evidence="11" id="KW-1185">Reference proteome</keyword>
<accession>B8KW87</accession>
<dbReference type="Pfam" id="PF13360">
    <property type="entry name" value="PQQ_2"/>
    <property type="match status" value="1"/>
</dbReference>
<reference evidence="11" key="1">
    <citation type="journal article" date="2013" name="BMC Microbiol.">
        <title>Taxonomy and evolution of bacteriochlorophyll a-containing members of the OM60/NOR5 clade of marine gammaproteobacteria: description of Luminiphilus syltensis gen. nov., sp. nov., reclassification of Haliea rubra as Pseudohaliea rubra gen. nov., comb. nov., and emendation of Chromatocurvus halotolerans.</title>
        <authorList>
            <person name="Spring S."/>
            <person name="Riedel T."/>
            <person name="Sproer C."/>
            <person name="Yan S."/>
            <person name="Harder J."/>
            <person name="Fuchs B.M."/>
        </authorList>
    </citation>
    <scope>NUCLEOTIDE SEQUENCE [LARGE SCALE GENOMIC DNA]</scope>
    <source>
        <strain evidence="11">NOR51-B</strain>
    </source>
</reference>
<dbReference type="GO" id="GO:0047059">
    <property type="term" value="F:polyvinyl alcohol dehydrogenase (cytochrome) activity"/>
    <property type="evidence" value="ECO:0007669"/>
    <property type="project" value="UniProtKB-EC"/>
</dbReference>
<comment type="similarity">
    <text evidence="2">Belongs to the bacterial PQQ dehydrogenase family.</text>
</comment>
<sequence length="623" mass="65766">MALSTVLPVSADQGEAAAAEPHPGEALYNENCAACHDKPFYKAPSRFFISQLTTSSLVRVMGEGVMQSQASALDADQRLAVAEYLTGKSLADEPEMIVPPVCDAEHQFDASQPPVSVGWGVDLHNTRFQTAAAGGLTADNVDELEVKWVFAYPGAMQARSEPVFGGGAVYVGSQDGTVWALDAETGCMRWKFSATAEVRTGVVITQWSADDDDVDPMIYFGDTIANTYALRAKTGELVWKIKGDGHRDATSTGTPTLHDGTLFIPVSSLEVVSAANPTYKCCSFRGAVLAVDAKTGEEVWKSYTVDETPAPVGKNAIGVDILAPSGAPVWNSPTVDATRGLVYVGTGQSYTSPADGNSDAIMAFDMKTGEKRWVSQQLAHDAWNVACYRSFGGGAIPNVNCPEEDGPDFDFGAGTALVTLESGKQVVVGGQKSGDAVGVDPDTGETLWKTRVGRGGTQGGVHFGMAADGGTLYVPINDKPFPDDHRYEYSKMDPNPGVFALNAANGEYLWSSPAPDDVCGDLPFCDPGVSQAITAIPGAVIVGYMDGRVRIHAKDSGEVIWERNMLGEYESVSGETATGGAFSGGGVLVANNQLYINAGYGYNFHIPGNALVVMGLRDTPDSD</sequence>
<evidence type="ECO:0000256" key="2">
    <source>
        <dbReference type="ARBA" id="ARBA00008156"/>
    </source>
</evidence>
<dbReference type="GO" id="GO:0009055">
    <property type="term" value="F:electron transfer activity"/>
    <property type="evidence" value="ECO:0007669"/>
    <property type="project" value="InterPro"/>
</dbReference>
<protein>
    <submittedName>
        <fullName evidence="10">Putative PQQ-dependent polyvinyl alcohol dehydrogenase</fullName>
        <ecNumber evidence="10">1.1.2.6</ecNumber>
    </submittedName>
</protein>
<evidence type="ECO:0000256" key="1">
    <source>
        <dbReference type="ARBA" id="ARBA00001931"/>
    </source>
</evidence>
<evidence type="ECO:0000256" key="5">
    <source>
        <dbReference type="ARBA" id="ARBA00022729"/>
    </source>
</evidence>
<keyword evidence="4 8" id="KW-0479">Metal-binding</keyword>